<evidence type="ECO:0000256" key="1">
    <source>
        <dbReference type="SAM" id="Phobius"/>
    </source>
</evidence>
<sequence length="61" mass="6516">MTHLALILTLLPGAALAGYGRPVPKAQSATAEFWFLAASIALVVALAVVQRLVARRRRNGF</sequence>
<proteinExistence type="predicted"/>
<dbReference type="EMBL" id="SLWW01000022">
    <property type="protein sequence ID" value="TCO68844.1"/>
    <property type="molecule type" value="Genomic_DNA"/>
</dbReference>
<comment type="caution">
    <text evidence="2">The sequence shown here is derived from an EMBL/GenBank/DDBJ whole genome shotgun (WGS) entry which is preliminary data.</text>
</comment>
<protein>
    <recommendedName>
        <fullName evidence="4">Protein NnrT</fullName>
    </recommendedName>
</protein>
<keyword evidence="1" id="KW-1133">Transmembrane helix</keyword>
<keyword evidence="1" id="KW-0472">Membrane</keyword>
<organism evidence="2 3">
    <name type="scientific">Rhodovulum euryhalinum</name>
    <dbReference type="NCBI Taxonomy" id="35805"/>
    <lineage>
        <taxon>Bacteria</taxon>
        <taxon>Pseudomonadati</taxon>
        <taxon>Pseudomonadota</taxon>
        <taxon>Alphaproteobacteria</taxon>
        <taxon>Rhodobacterales</taxon>
        <taxon>Paracoccaceae</taxon>
        <taxon>Rhodovulum</taxon>
    </lineage>
</organism>
<reference evidence="2 3" key="1">
    <citation type="submission" date="2019-03" db="EMBL/GenBank/DDBJ databases">
        <title>Genomic Encyclopedia of Type Strains, Phase IV (KMG-IV): sequencing the most valuable type-strain genomes for metagenomic binning, comparative biology and taxonomic classification.</title>
        <authorList>
            <person name="Goeker M."/>
        </authorList>
    </citation>
    <scope>NUCLEOTIDE SEQUENCE [LARGE SCALE GENOMIC DNA]</scope>
    <source>
        <strain evidence="2 3">DSM 4868</strain>
    </source>
</reference>
<name>A0A4R2K8A9_9RHOB</name>
<feature type="transmembrane region" description="Helical" evidence="1">
    <location>
        <begin position="33"/>
        <end position="54"/>
    </location>
</feature>
<evidence type="ECO:0000313" key="2">
    <source>
        <dbReference type="EMBL" id="TCO68844.1"/>
    </source>
</evidence>
<evidence type="ECO:0000313" key="3">
    <source>
        <dbReference type="Proteomes" id="UP000295142"/>
    </source>
</evidence>
<dbReference type="Proteomes" id="UP000295142">
    <property type="component" value="Unassembled WGS sequence"/>
</dbReference>
<keyword evidence="1" id="KW-0812">Transmembrane</keyword>
<evidence type="ECO:0008006" key="4">
    <source>
        <dbReference type="Google" id="ProtNLM"/>
    </source>
</evidence>
<gene>
    <name evidence="2" type="ORF">EV655_12222</name>
</gene>
<dbReference type="AlphaFoldDB" id="A0A4R2K8A9"/>
<keyword evidence="3" id="KW-1185">Reference proteome</keyword>
<accession>A0A4R2K8A9</accession>
<dbReference type="RefSeq" id="WP_165905400.1">
    <property type="nucleotide sequence ID" value="NZ_SLWW01000022.1"/>
</dbReference>